<keyword evidence="1" id="KW-0472">Membrane</keyword>
<dbReference type="Gene3D" id="3.90.550.10">
    <property type="entry name" value="Spore Coat Polysaccharide Biosynthesis Protein SpsA, Chain A"/>
    <property type="match status" value="1"/>
</dbReference>
<feature type="domain" description="Glycosyltransferase 2-like" evidence="2">
    <location>
        <begin position="8"/>
        <end position="123"/>
    </location>
</feature>
<protein>
    <submittedName>
        <fullName evidence="3">Glycosyltransferase, group 2 family protein</fullName>
    </submittedName>
</protein>
<dbReference type="PANTHER" id="PTHR22916">
    <property type="entry name" value="GLYCOSYLTRANSFERASE"/>
    <property type="match status" value="1"/>
</dbReference>
<keyword evidence="1" id="KW-1133">Transmembrane helix</keyword>
<dbReference type="STRING" id="1618572.UT17_C0013G0002"/>
<dbReference type="EMBL" id="LBVU01000013">
    <property type="protein sequence ID" value="KKQ91275.1"/>
    <property type="molecule type" value="Genomic_DNA"/>
</dbReference>
<feature type="transmembrane region" description="Helical" evidence="1">
    <location>
        <begin position="298"/>
        <end position="316"/>
    </location>
</feature>
<evidence type="ECO:0000256" key="1">
    <source>
        <dbReference type="SAM" id="Phobius"/>
    </source>
</evidence>
<proteinExistence type="predicted"/>
<dbReference type="Pfam" id="PF00535">
    <property type="entry name" value="Glycos_transf_2"/>
    <property type="match status" value="1"/>
</dbReference>
<dbReference type="SUPFAM" id="SSF53448">
    <property type="entry name" value="Nucleotide-diphospho-sugar transferases"/>
    <property type="match status" value="1"/>
</dbReference>
<sequence>MIKNPFFSIIIPTYNRANDLKFAISCILMQDFENFELVISNNNSIDNTDDIIKGFKDKRIVYVKNKTNLGWIKSLKKAIALARGKYILLQGDDDFALYNNTLRTVYDLLKRENYGFVRVNYLSKIVGKDIVFDFRVSKYVDYDIKINSKKDNYKIIDFIEKVDPFFLTGIIFKNNFPKDINLIDSELIPWFKIIFYNIRNFGGYYISKHFFVSSWQKISGKSGHPFFNLLNGKFAFENYFKEIKNLCSSSHYDKFLDKHLREIIKLLPANKFSSNNKNVINCSKRIIELSSSYKFSTFFWFWFFLSLLTPKWILGISRQYFLKSMIHKSQVKNVGEIKNRIRELEKEDD</sequence>
<dbReference type="GO" id="GO:0016758">
    <property type="term" value="F:hexosyltransferase activity"/>
    <property type="evidence" value="ECO:0007669"/>
    <property type="project" value="UniProtKB-ARBA"/>
</dbReference>
<name>A0A0G0LTG8_9BACT</name>
<organism evidence="3 4">
    <name type="scientific">Candidatus Woesebacteria bacterium GW2011_GWB1_39_10</name>
    <dbReference type="NCBI Taxonomy" id="1618572"/>
    <lineage>
        <taxon>Bacteria</taxon>
        <taxon>Candidatus Woeseibacteriota</taxon>
    </lineage>
</organism>
<dbReference type="InterPro" id="IPR001173">
    <property type="entry name" value="Glyco_trans_2-like"/>
</dbReference>
<dbReference type="InterPro" id="IPR029044">
    <property type="entry name" value="Nucleotide-diphossugar_trans"/>
</dbReference>
<evidence type="ECO:0000259" key="2">
    <source>
        <dbReference type="Pfam" id="PF00535"/>
    </source>
</evidence>
<dbReference type="Proteomes" id="UP000034774">
    <property type="component" value="Unassembled WGS sequence"/>
</dbReference>
<comment type="caution">
    <text evidence="3">The sequence shown here is derived from an EMBL/GenBank/DDBJ whole genome shotgun (WGS) entry which is preliminary data.</text>
</comment>
<dbReference type="PANTHER" id="PTHR22916:SF3">
    <property type="entry name" value="UDP-GLCNAC:BETAGAL BETA-1,3-N-ACETYLGLUCOSAMINYLTRANSFERASE-LIKE PROTEIN 1"/>
    <property type="match status" value="1"/>
</dbReference>
<dbReference type="CDD" id="cd00761">
    <property type="entry name" value="Glyco_tranf_GTA_type"/>
    <property type="match status" value="1"/>
</dbReference>
<keyword evidence="1" id="KW-0812">Transmembrane</keyword>
<evidence type="ECO:0000313" key="3">
    <source>
        <dbReference type="EMBL" id="KKQ91275.1"/>
    </source>
</evidence>
<accession>A0A0G0LTG8</accession>
<gene>
    <name evidence="3" type="ORF">UT17_C0013G0002</name>
</gene>
<reference evidence="3 4" key="1">
    <citation type="journal article" date="2015" name="Nature">
        <title>rRNA introns, odd ribosomes, and small enigmatic genomes across a large radiation of phyla.</title>
        <authorList>
            <person name="Brown C.T."/>
            <person name="Hug L.A."/>
            <person name="Thomas B.C."/>
            <person name="Sharon I."/>
            <person name="Castelle C.J."/>
            <person name="Singh A."/>
            <person name="Wilkins M.J."/>
            <person name="Williams K.H."/>
            <person name="Banfield J.F."/>
        </authorList>
    </citation>
    <scope>NUCLEOTIDE SEQUENCE [LARGE SCALE GENOMIC DNA]</scope>
</reference>
<keyword evidence="3" id="KW-0808">Transferase</keyword>
<evidence type="ECO:0000313" key="4">
    <source>
        <dbReference type="Proteomes" id="UP000034774"/>
    </source>
</evidence>
<dbReference type="AlphaFoldDB" id="A0A0G0LTG8"/>